<dbReference type="InterPro" id="IPR019818">
    <property type="entry name" value="IsoCit/isopropylmalate_DH_CS"/>
</dbReference>
<keyword evidence="2" id="KW-0560">Oxidoreductase</keyword>
<reference evidence="4 5" key="1">
    <citation type="journal article" date="2014" name="PLoS ONE">
        <title>The first complete genome sequence of the class fimbriimonadia in the phylum armatimonadetes.</title>
        <authorList>
            <person name="Hu Z.Y."/>
            <person name="Wang Y.Z."/>
            <person name="Im W.T."/>
            <person name="Wang S.Y."/>
            <person name="Zhao G.P."/>
            <person name="Zheng H.J."/>
            <person name="Quan Z.X."/>
        </authorList>
    </citation>
    <scope>NUCLEOTIDE SEQUENCE [LARGE SCALE GENOMIC DNA]</scope>
    <source>
        <strain evidence="4">Gsoil 348</strain>
    </source>
</reference>
<evidence type="ECO:0000313" key="5">
    <source>
        <dbReference type="Proteomes" id="UP000027982"/>
    </source>
</evidence>
<dbReference type="GO" id="GO:0000287">
    <property type="term" value="F:magnesium ion binding"/>
    <property type="evidence" value="ECO:0007669"/>
    <property type="project" value="InterPro"/>
</dbReference>
<dbReference type="HOGENOM" id="CLU_031953_0_1_0"/>
<proteinExistence type="inferred from homology"/>
<dbReference type="PROSITE" id="PS00470">
    <property type="entry name" value="IDH_IMDH"/>
    <property type="match status" value="1"/>
</dbReference>
<dbReference type="AlphaFoldDB" id="A0A068NTR4"/>
<dbReference type="PANTHER" id="PTHR11835:SF34">
    <property type="entry name" value="ISOCITRATE DEHYDROGENASE [NAD] SUBUNIT ALPHA, MITOCHONDRIAL"/>
    <property type="match status" value="1"/>
</dbReference>
<sequence>MSQRRIAIIRGDGIGPEIMDATLTILEAGGFTADYVNLEAGLSAVEKGLPAMPPETVEAIREIGIALKSPTTTPVGGGHVSANVALRKALDLFANVRPTRSIPGVKGPFEDFKIDLIIVRENTEDLYAGIEFQPHPDMAQAVKVITRPGSNRLHRYAFDMVRKQGRKKLAAVHKANIMKLTDGMFLEEFYKVAKEYPDIHAEDIIVDNCCMQLVTHPERFDAIVTENLYGDIVSDLCAGLVGGLGLAAGANIGEKCAVFEAVHGSAPDIAGKGIANPTALLFSALMMLRHIGENDTAKRIGRAVLKVAGEGKHVTRDLGGTAGTAEYTDAIIAAL</sequence>
<evidence type="ECO:0000256" key="2">
    <source>
        <dbReference type="ARBA" id="ARBA00023002"/>
    </source>
</evidence>
<evidence type="ECO:0000313" key="4">
    <source>
        <dbReference type="EMBL" id="AIE86752.1"/>
    </source>
</evidence>
<dbReference type="EMBL" id="CP007139">
    <property type="protein sequence ID" value="AIE86752.1"/>
    <property type="molecule type" value="Genomic_DNA"/>
</dbReference>
<dbReference type="InterPro" id="IPR024084">
    <property type="entry name" value="IsoPropMal-DH-like_dom"/>
</dbReference>
<dbReference type="Gene3D" id="3.40.718.10">
    <property type="entry name" value="Isopropylmalate Dehydrogenase"/>
    <property type="match status" value="1"/>
</dbReference>
<dbReference type="GO" id="GO:0006102">
    <property type="term" value="P:isocitrate metabolic process"/>
    <property type="evidence" value="ECO:0007669"/>
    <property type="project" value="TreeGrafter"/>
</dbReference>
<comment type="similarity">
    <text evidence="1">Belongs to the isocitrate and isopropylmalate dehydrogenases family.</text>
</comment>
<dbReference type="SMART" id="SM01329">
    <property type="entry name" value="Iso_dh"/>
    <property type="match status" value="1"/>
</dbReference>
<dbReference type="RefSeq" id="WP_025229311.1">
    <property type="nucleotide sequence ID" value="NZ_CP007139.1"/>
</dbReference>
<dbReference type="GO" id="GO:0004449">
    <property type="term" value="F:isocitrate dehydrogenase (NAD+) activity"/>
    <property type="evidence" value="ECO:0007669"/>
    <property type="project" value="TreeGrafter"/>
</dbReference>
<dbReference type="PANTHER" id="PTHR11835">
    <property type="entry name" value="DECARBOXYLATING DEHYDROGENASES-ISOCITRATE, ISOPROPYLMALATE, TARTRATE"/>
    <property type="match status" value="1"/>
</dbReference>
<feature type="domain" description="Isopropylmalate dehydrogenase-like" evidence="3">
    <location>
        <begin position="5"/>
        <end position="331"/>
    </location>
</feature>
<evidence type="ECO:0000259" key="3">
    <source>
        <dbReference type="SMART" id="SM01329"/>
    </source>
</evidence>
<dbReference type="SUPFAM" id="SSF53659">
    <property type="entry name" value="Isocitrate/Isopropylmalate dehydrogenase-like"/>
    <property type="match status" value="1"/>
</dbReference>
<keyword evidence="5" id="KW-1185">Reference proteome</keyword>
<dbReference type="eggNOG" id="COG0473">
    <property type="taxonomic scope" value="Bacteria"/>
</dbReference>
<dbReference type="GO" id="GO:0006099">
    <property type="term" value="P:tricarboxylic acid cycle"/>
    <property type="evidence" value="ECO:0007669"/>
    <property type="project" value="TreeGrafter"/>
</dbReference>
<dbReference type="KEGG" id="fgi:OP10G_3384"/>
<dbReference type="Proteomes" id="UP000027982">
    <property type="component" value="Chromosome"/>
</dbReference>
<evidence type="ECO:0000256" key="1">
    <source>
        <dbReference type="ARBA" id="ARBA00007769"/>
    </source>
</evidence>
<accession>A0A068NTR4</accession>
<gene>
    <name evidence="4" type="ORF">OP10G_3384</name>
</gene>
<name>A0A068NTR4_FIMGI</name>
<protein>
    <submittedName>
        <fullName evidence="4">Isopropylmalate/isohomocitrate dehydrogenase</fullName>
    </submittedName>
</protein>
<dbReference type="Pfam" id="PF00180">
    <property type="entry name" value="Iso_dh"/>
    <property type="match status" value="1"/>
</dbReference>
<dbReference type="OrthoDB" id="9806254at2"/>
<dbReference type="GO" id="GO:0051287">
    <property type="term" value="F:NAD binding"/>
    <property type="evidence" value="ECO:0007669"/>
    <property type="project" value="InterPro"/>
</dbReference>
<organism evidence="4 5">
    <name type="scientific">Fimbriimonas ginsengisoli Gsoil 348</name>
    <dbReference type="NCBI Taxonomy" id="661478"/>
    <lineage>
        <taxon>Bacteria</taxon>
        <taxon>Bacillati</taxon>
        <taxon>Armatimonadota</taxon>
        <taxon>Fimbriimonadia</taxon>
        <taxon>Fimbriimonadales</taxon>
        <taxon>Fimbriimonadaceae</taxon>
        <taxon>Fimbriimonas</taxon>
    </lineage>
</organism>
<dbReference type="STRING" id="661478.OP10G_3384"/>